<keyword evidence="3" id="KW-1185">Reference proteome</keyword>
<dbReference type="Proteomes" id="UP001151760">
    <property type="component" value="Unassembled WGS sequence"/>
</dbReference>
<proteinExistence type="predicted"/>
<dbReference type="InterPro" id="IPR032567">
    <property type="entry name" value="RTL1-rel"/>
</dbReference>
<dbReference type="Pfam" id="PF08284">
    <property type="entry name" value="RVP_2"/>
    <property type="match status" value="1"/>
</dbReference>
<comment type="caution">
    <text evidence="2">The sequence shown here is derived from an EMBL/GenBank/DDBJ whole genome shotgun (WGS) entry which is preliminary data.</text>
</comment>
<evidence type="ECO:0008006" key="4">
    <source>
        <dbReference type="Google" id="ProtNLM"/>
    </source>
</evidence>
<dbReference type="Gene3D" id="3.10.10.10">
    <property type="entry name" value="HIV Type 1 Reverse Transcriptase, subunit A, domain 1"/>
    <property type="match status" value="1"/>
</dbReference>
<feature type="compositionally biased region" description="Basic and acidic residues" evidence="1">
    <location>
        <begin position="575"/>
        <end position="591"/>
    </location>
</feature>
<dbReference type="InterPro" id="IPR043502">
    <property type="entry name" value="DNA/RNA_pol_sf"/>
</dbReference>
<evidence type="ECO:0000256" key="1">
    <source>
        <dbReference type="SAM" id="MobiDB-lite"/>
    </source>
</evidence>
<organism evidence="2 3">
    <name type="scientific">Tanacetum coccineum</name>
    <dbReference type="NCBI Taxonomy" id="301880"/>
    <lineage>
        <taxon>Eukaryota</taxon>
        <taxon>Viridiplantae</taxon>
        <taxon>Streptophyta</taxon>
        <taxon>Embryophyta</taxon>
        <taxon>Tracheophyta</taxon>
        <taxon>Spermatophyta</taxon>
        <taxon>Magnoliopsida</taxon>
        <taxon>eudicotyledons</taxon>
        <taxon>Gunneridae</taxon>
        <taxon>Pentapetalae</taxon>
        <taxon>asterids</taxon>
        <taxon>campanulids</taxon>
        <taxon>Asterales</taxon>
        <taxon>Asteraceae</taxon>
        <taxon>Asteroideae</taxon>
        <taxon>Anthemideae</taxon>
        <taxon>Anthemidinae</taxon>
        <taxon>Tanacetum</taxon>
    </lineage>
</organism>
<name>A0ABQ5J8W6_9ASTR</name>
<dbReference type="PANTHER" id="PTHR15503">
    <property type="entry name" value="LDOC1 RELATED"/>
    <property type="match status" value="1"/>
</dbReference>
<sequence>MSMSVRATLRGGDDDEEAPLEYDEVEDALYRGRRRAVMGKIERSHHHSTNSSTTSSPPLPHFTIITTFTTKLYSLSHLHTTTKLNCFIPPVVDRREDIPEGAELAERQGVLANETTMTLYACDGRISQDGFLVYKRAWHILYGTYNSAAPTMSFKAMIRALQAREQAPVQLLYYVMSILNSVMFYDPVLLSHVFHIVVNNMLPKRNSTATKTVRAAAEAAAPMIAAVVEQLVADRVPWHLLTMTLFETARMGHGRWKPINYGLWTTKYTLNISERQAEKKRKLEYLICFRELSGELGSFDVIVGMDWLAKYHAVIDCAEKIVRHHVFLANVTSKETEDMSGEKRLEDVPIVQDFPKVFPKELPGLPPTRQVEFQINLMSGAAPVARAPYRLAHSEMKELSEQLQELSTRASNDHSSLTLELRFDPSVYSKIDLRSGYHQLRVREEDIPKTAFRTRYNFIVSVIDCQAFNVDPAKIELLTILGVSKTPTEDFAKFLGLDRKVAFKMVVEVSKQEAAFQTLKTKLCNAPILALPQGAENFNCLLRCVTYNWIGYDSLSRTGNANVVVDALSRKKLDTEAQKTERKSQERRRGEVISYDQEDLPKDRFGLESRAG</sequence>
<evidence type="ECO:0000313" key="2">
    <source>
        <dbReference type="EMBL" id="GJU08390.1"/>
    </source>
</evidence>
<gene>
    <name evidence="2" type="ORF">Tco_1124820</name>
</gene>
<feature type="compositionally biased region" description="Basic and acidic residues" evidence="1">
    <location>
        <begin position="599"/>
        <end position="612"/>
    </location>
</feature>
<reference evidence="2" key="2">
    <citation type="submission" date="2022-01" db="EMBL/GenBank/DDBJ databases">
        <authorList>
            <person name="Yamashiro T."/>
            <person name="Shiraishi A."/>
            <person name="Satake H."/>
            <person name="Nakayama K."/>
        </authorList>
    </citation>
    <scope>NUCLEOTIDE SEQUENCE</scope>
</reference>
<dbReference type="PANTHER" id="PTHR15503:SF45">
    <property type="entry name" value="RNA-DIRECTED DNA POLYMERASE HOMOLOG"/>
    <property type="match status" value="1"/>
</dbReference>
<evidence type="ECO:0000313" key="3">
    <source>
        <dbReference type="Proteomes" id="UP001151760"/>
    </source>
</evidence>
<dbReference type="EMBL" id="BQNB010021627">
    <property type="protein sequence ID" value="GJU08390.1"/>
    <property type="molecule type" value="Genomic_DNA"/>
</dbReference>
<accession>A0ABQ5J8W6</accession>
<reference evidence="2" key="1">
    <citation type="journal article" date="2022" name="Int. J. Mol. Sci.">
        <title>Draft Genome of Tanacetum Coccineum: Genomic Comparison of Closely Related Tanacetum-Family Plants.</title>
        <authorList>
            <person name="Yamashiro T."/>
            <person name="Shiraishi A."/>
            <person name="Nakayama K."/>
            <person name="Satake H."/>
        </authorList>
    </citation>
    <scope>NUCLEOTIDE SEQUENCE</scope>
</reference>
<feature type="region of interest" description="Disordered" evidence="1">
    <location>
        <begin position="575"/>
        <end position="612"/>
    </location>
</feature>
<protein>
    <recommendedName>
        <fullName evidence="4">Reverse transcriptase domain-containing protein</fullName>
    </recommendedName>
</protein>
<dbReference type="SUPFAM" id="SSF56672">
    <property type="entry name" value="DNA/RNA polymerases"/>
    <property type="match status" value="1"/>
</dbReference>